<protein>
    <recommendedName>
        <fullName evidence="4">Anaphylatoxin-like domain-containing protein</fullName>
    </recommendedName>
</protein>
<name>A0A9J6GXX0_HAELO</name>
<sequence length="281" mass="31038">MLALRHADPLLRVWLYAAQEYGDDEVLLQCCSKGLQRDPFKRSCAELEEDLRYYLNASRALYTKECVDAYVRCCEYMEDSEVIGRSAGSANDVLGGASSNFNFQDVRQDFRDTWLFQDITIGENGEGHFTSTVPDSITTWEVSAVSVAPGGGICVQEPLKILVFKRLFLQVNLPYSVIQNEQIEIPATVYNYDNKERTVRVAMLGTRDVCSGAKEGQPSAVRTVQVPAGQGTTVVFPVVPLAAGESLIHVAAVSDQGERDAAKVKLRVEVCAVSRFPLSRE</sequence>
<dbReference type="GO" id="GO:0005576">
    <property type="term" value="C:extracellular region"/>
    <property type="evidence" value="ECO:0007669"/>
    <property type="project" value="UniProtKB-SubCell"/>
</dbReference>
<evidence type="ECO:0000256" key="1">
    <source>
        <dbReference type="ARBA" id="ARBA00004613"/>
    </source>
</evidence>
<dbReference type="Proteomes" id="UP000821853">
    <property type="component" value="Unassembled WGS sequence"/>
</dbReference>
<comment type="caution">
    <text evidence="5">The sequence shown here is derived from an EMBL/GenBank/DDBJ whole genome shotgun (WGS) entry which is preliminary data.</text>
</comment>
<dbReference type="Gene3D" id="1.20.91.20">
    <property type="entry name" value="Anaphylotoxins (complement system)"/>
    <property type="match status" value="1"/>
</dbReference>
<dbReference type="PANTHER" id="PTHR11412:SF166">
    <property type="entry name" value="NTR DOMAIN-CONTAINING PROTEIN"/>
    <property type="match status" value="1"/>
</dbReference>
<dbReference type="Pfam" id="PF00207">
    <property type="entry name" value="A2M"/>
    <property type="match status" value="1"/>
</dbReference>
<dbReference type="PANTHER" id="PTHR11412">
    <property type="entry name" value="MACROGLOBULIN / COMPLEMENT"/>
    <property type="match status" value="1"/>
</dbReference>
<dbReference type="AlphaFoldDB" id="A0A9J6GXX0"/>
<evidence type="ECO:0000313" key="5">
    <source>
        <dbReference type="EMBL" id="KAH9379212.1"/>
    </source>
</evidence>
<dbReference type="VEuPathDB" id="VectorBase:HLOH_050638"/>
<dbReference type="InterPro" id="IPR001599">
    <property type="entry name" value="Macroglobln_a2"/>
</dbReference>
<dbReference type="EMBL" id="JABSTR010000009">
    <property type="protein sequence ID" value="KAH9379212.1"/>
    <property type="molecule type" value="Genomic_DNA"/>
</dbReference>
<dbReference type="Gene3D" id="2.60.40.10">
    <property type="entry name" value="Immunoglobulins"/>
    <property type="match status" value="1"/>
</dbReference>
<comment type="subcellular location">
    <subcellularLocation>
        <location evidence="1">Secreted</location>
    </subcellularLocation>
</comment>
<dbReference type="SMART" id="SM01360">
    <property type="entry name" value="A2M"/>
    <property type="match status" value="1"/>
</dbReference>
<accession>A0A9J6GXX0</accession>
<evidence type="ECO:0000256" key="2">
    <source>
        <dbReference type="ARBA" id="ARBA00022525"/>
    </source>
</evidence>
<dbReference type="InterPro" id="IPR018081">
    <property type="entry name" value="Anaphylatoxin_comp_syst"/>
</dbReference>
<dbReference type="Gene3D" id="2.20.130.20">
    <property type="match status" value="1"/>
</dbReference>
<dbReference type="InterPro" id="IPR000020">
    <property type="entry name" value="Anaphylatoxin/fibulin"/>
</dbReference>
<evidence type="ECO:0000259" key="4">
    <source>
        <dbReference type="PROSITE" id="PS01178"/>
    </source>
</evidence>
<dbReference type="GO" id="GO:0004866">
    <property type="term" value="F:endopeptidase inhibitor activity"/>
    <property type="evidence" value="ECO:0007669"/>
    <property type="project" value="InterPro"/>
</dbReference>
<gene>
    <name evidence="5" type="ORF">HPB48_018700</name>
</gene>
<feature type="domain" description="Anaphylatoxin-like" evidence="4">
    <location>
        <begin position="30"/>
        <end position="74"/>
    </location>
</feature>
<keyword evidence="3" id="KW-1015">Disulfide bond</keyword>
<dbReference type="InterPro" id="IPR013783">
    <property type="entry name" value="Ig-like_fold"/>
</dbReference>
<evidence type="ECO:0000256" key="3">
    <source>
        <dbReference type="ARBA" id="ARBA00023157"/>
    </source>
</evidence>
<dbReference type="InterPro" id="IPR050473">
    <property type="entry name" value="A2M/Complement_sys"/>
</dbReference>
<dbReference type="PROSITE" id="PS01178">
    <property type="entry name" value="ANAPHYLATOXIN_2"/>
    <property type="match status" value="1"/>
</dbReference>
<keyword evidence="6" id="KW-1185">Reference proteome</keyword>
<dbReference type="OrthoDB" id="6359008at2759"/>
<reference evidence="5 6" key="1">
    <citation type="journal article" date="2020" name="Cell">
        <title>Large-Scale Comparative Analyses of Tick Genomes Elucidate Their Genetic Diversity and Vector Capacities.</title>
        <authorList>
            <consortium name="Tick Genome and Microbiome Consortium (TIGMIC)"/>
            <person name="Jia N."/>
            <person name="Wang J."/>
            <person name="Shi W."/>
            <person name="Du L."/>
            <person name="Sun Y."/>
            <person name="Zhan W."/>
            <person name="Jiang J.F."/>
            <person name="Wang Q."/>
            <person name="Zhang B."/>
            <person name="Ji P."/>
            <person name="Bell-Sakyi L."/>
            <person name="Cui X.M."/>
            <person name="Yuan T.T."/>
            <person name="Jiang B.G."/>
            <person name="Yang W.F."/>
            <person name="Lam T.T."/>
            <person name="Chang Q.C."/>
            <person name="Ding S.J."/>
            <person name="Wang X.J."/>
            <person name="Zhu J.G."/>
            <person name="Ruan X.D."/>
            <person name="Zhao L."/>
            <person name="Wei J.T."/>
            <person name="Ye R.Z."/>
            <person name="Que T.C."/>
            <person name="Du C.H."/>
            <person name="Zhou Y.H."/>
            <person name="Cheng J.X."/>
            <person name="Dai P.F."/>
            <person name="Guo W.B."/>
            <person name="Han X.H."/>
            <person name="Huang E.J."/>
            <person name="Li L.F."/>
            <person name="Wei W."/>
            <person name="Gao Y.C."/>
            <person name="Liu J.Z."/>
            <person name="Shao H.Z."/>
            <person name="Wang X."/>
            <person name="Wang C.C."/>
            <person name="Yang T.C."/>
            <person name="Huo Q.B."/>
            <person name="Li W."/>
            <person name="Chen H.Y."/>
            <person name="Chen S.E."/>
            <person name="Zhou L.G."/>
            <person name="Ni X.B."/>
            <person name="Tian J.H."/>
            <person name="Sheng Y."/>
            <person name="Liu T."/>
            <person name="Pan Y.S."/>
            <person name="Xia L.Y."/>
            <person name="Li J."/>
            <person name="Zhao F."/>
            <person name="Cao W.C."/>
        </authorList>
    </citation>
    <scope>NUCLEOTIDE SEQUENCE [LARGE SCALE GENOMIC DNA]</scope>
    <source>
        <strain evidence="5">HaeL-2018</strain>
    </source>
</reference>
<proteinExistence type="predicted"/>
<keyword evidence="2" id="KW-0964">Secreted</keyword>
<evidence type="ECO:0000313" key="6">
    <source>
        <dbReference type="Proteomes" id="UP000821853"/>
    </source>
</evidence>
<dbReference type="SUPFAM" id="SSF47686">
    <property type="entry name" value="Anaphylotoxins (complement system)"/>
    <property type="match status" value="1"/>
</dbReference>
<organism evidence="5 6">
    <name type="scientific">Haemaphysalis longicornis</name>
    <name type="common">Bush tick</name>
    <dbReference type="NCBI Taxonomy" id="44386"/>
    <lineage>
        <taxon>Eukaryota</taxon>
        <taxon>Metazoa</taxon>
        <taxon>Ecdysozoa</taxon>
        <taxon>Arthropoda</taxon>
        <taxon>Chelicerata</taxon>
        <taxon>Arachnida</taxon>
        <taxon>Acari</taxon>
        <taxon>Parasitiformes</taxon>
        <taxon>Ixodida</taxon>
        <taxon>Ixodoidea</taxon>
        <taxon>Ixodidae</taxon>
        <taxon>Haemaphysalinae</taxon>
        <taxon>Haemaphysalis</taxon>
    </lineage>
</organism>